<feature type="domain" description="Calcineurin-like phosphoesterase" evidence="5">
    <location>
        <begin position="68"/>
        <end position="257"/>
    </location>
</feature>
<evidence type="ECO:0000256" key="1">
    <source>
        <dbReference type="ARBA" id="ARBA00022723"/>
    </source>
</evidence>
<accession>A0A543L321</accession>
<proteinExistence type="inferred from homology"/>
<protein>
    <submittedName>
        <fullName evidence="6">3',5'-cyclic AMP phosphodiesterase CpdA</fullName>
    </submittedName>
</protein>
<evidence type="ECO:0000256" key="3">
    <source>
        <dbReference type="ARBA" id="ARBA00023004"/>
    </source>
</evidence>
<dbReference type="EMBL" id="VFPV01000002">
    <property type="protein sequence ID" value="TQN04242.1"/>
    <property type="molecule type" value="Genomic_DNA"/>
</dbReference>
<keyword evidence="3" id="KW-0408">Iron</keyword>
<gene>
    <name evidence="7" type="ORF">BDD18_2962</name>
    <name evidence="6" type="ORF">BDD18_3704</name>
</gene>
<keyword evidence="2" id="KW-0378">Hydrolase</keyword>
<dbReference type="Gene3D" id="3.60.21.10">
    <property type="match status" value="1"/>
</dbReference>
<dbReference type="PANTHER" id="PTHR42988">
    <property type="entry name" value="PHOSPHOHYDROLASE"/>
    <property type="match status" value="1"/>
</dbReference>
<dbReference type="InterPro" id="IPR004843">
    <property type="entry name" value="Calcineurin-like_PHP"/>
</dbReference>
<dbReference type="InterPro" id="IPR050884">
    <property type="entry name" value="CNP_phosphodiesterase-III"/>
</dbReference>
<dbReference type="InterPro" id="IPR029052">
    <property type="entry name" value="Metallo-depent_PP-like"/>
</dbReference>
<keyword evidence="1" id="KW-0479">Metal-binding</keyword>
<dbReference type="GO" id="GO:0016787">
    <property type="term" value="F:hydrolase activity"/>
    <property type="evidence" value="ECO:0007669"/>
    <property type="project" value="UniProtKB-KW"/>
</dbReference>
<evidence type="ECO:0000313" key="7">
    <source>
        <dbReference type="EMBL" id="TQN04242.1"/>
    </source>
</evidence>
<evidence type="ECO:0000313" key="8">
    <source>
        <dbReference type="Proteomes" id="UP000316993"/>
    </source>
</evidence>
<dbReference type="Proteomes" id="UP000316993">
    <property type="component" value="Unassembled WGS sequence"/>
</dbReference>
<evidence type="ECO:0000256" key="2">
    <source>
        <dbReference type="ARBA" id="ARBA00022801"/>
    </source>
</evidence>
<comment type="similarity">
    <text evidence="4">Belongs to the cyclic nucleotide phosphodiesterase class-III family.</text>
</comment>
<dbReference type="AlphaFoldDB" id="A0A543L321"/>
<dbReference type="EMBL" id="VFPV01000003">
    <property type="protein sequence ID" value="TQN01734.1"/>
    <property type="molecule type" value="Genomic_DNA"/>
</dbReference>
<name>A0A543L321_9BURK</name>
<dbReference type="Pfam" id="PF00149">
    <property type="entry name" value="Metallophos"/>
    <property type="match status" value="1"/>
</dbReference>
<organism evidence="6 8">
    <name type="scientific">Acidovorax temperans</name>
    <dbReference type="NCBI Taxonomy" id="80878"/>
    <lineage>
        <taxon>Bacteria</taxon>
        <taxon>Pseudomonadati</taxon>
        <taxon>Pseudomonadota</taxon>
        <taxon>Betaproteobacteria</taxon>
        <taxon>Burkholderiales</taxon>
        <taxon>Comamonadaceae</taxon>
        <taxon>Acidovorax</taxon>
    </lineage>
</organism>
<dbReference type="GO" id="GO:0046872">
    <property type="term" value="F:metal ion binding"/>
    <property type="evidence" value="ECO:0007669"/>
    <property type="project" value="UniProtKB-KW"/>
</dbReference>
<dbReference type="RefSeq" id="WP_338071824.1">
    <property type="nucleotide sequence ID" value="NZ_VFPV01000002.1"/>
</dbReference>
<comment type="caution">
    <text evidence="6">The sequence shown here is derived from an EMBL/GenBank/DDBJ whole genome shotgun (WGS) entry which is preliminary data.</text>
</comment>
<dbReference type="PANTHER" id="PTHR42988:SF2">
    <property type="entry name" value="CYCLIC NUCLEOTIDE PHOSPHODIESTERASE CBUA0032-RELATED"/>
    <property type="match status" value="1"/>
</dbReference>
<evidence type="ECO:0000259" key="5">
    <source>
        <dbReference type="Pfam" id="PF00149"/>
    </source>
</evidence>
<sequence length="331" mass="36362">MRQELPAVAGSAGAVGWHEGAMLRHEGHEAAPVPPSLKVEADKELGLGKNEAGVLHSAQATAIATTHKLMHLSDLHFGAHDPLVCAAVQRLAHRLRVDVVVVSGDLTQRATHQQFALAHDFVCGLGVDERVVLAGNHDLPLFAWWLRWGRAYQRFASQFGAQLEPQRQVGPFWIVGVNTTRPWRHERGTLSAAQVTRVAEDLRSAPAQAWRIVVSHHPLVARSAEDRSHRPHGADTAVQRWRDAGAHMLLSGHVHHPALLQPQLGLWSMQAGTAVSRRLRSGQPNSLVVLQMQSEPTGSLGRQYPNRFAQRWDFDARLGDFVCVESLPVAG</sequence>
<dbReference type="SUPFAM" id="SSF56300">
    <property type="entry name" value="Metallo-dependent phosphatases"/>
    <property type="match status" value="1"/>
</dbReference>
<evidence type="ECO:0000313" key="6">
    <source>
        <dbReference type="EMBL" id="TQN01734.1"/>
    </source>
</evidence>
<evidence type="ECO:0000256" key="4">
    <source>
        <dbReference type="ARBA" id="ARBA00025742"/>
    </source>
</evidence>
<reference evidence="6 8" key="1">
    <citation type="submission" date="2019-06" db="EMBL/GenBank/DDBJ databases">
        <title>Genomic Encyclopedia of Archaeal and Bacterial Type Strains, Phase II (KMG-II): from individual species to whole genera.</title>
        <authorList>
            <person name="Goeker M."/>
        </authorList>
    </citation>
    <scope>NUCLEOTIDE SEQUENCE [LARGE SCALE GENOMIC DNA]</scope>
    <source>
        <strain evidence="6 8">DSM 7270</strain>
    </source>
</reference>